<dbReference type="AlphaFoldDB" id="K0R4P9"/>
<protein>
    <submittedName>
        <fullName evidence="2">Uncharacterized protein</fullName>
    </submittedName>
</protein>
<accession>K0R4P9</accession>
<name>K0R4P9_THAOC</name>
<comment type="caution">
    <text evidence="2">The sequence shown here is derived from an EMBL/GenBank/DDBJ whole genome shotgun (WGS) entry which is preliminary data.</text>
</comment>
<evidence type="ECO:0000256" key="1">
    <source>
        <dbReference type="SAM" id="MobiDB-lite"/>
    </source>
</evidence>
<organism evidence="2 3">
    <name type="scientific">Thalassiosira oceanica</name>
    <name type="common">Marine diatom</name>
    <dbReference type="NCBI Taxonomy" id="159749"/>
    <lineage>
        <taxon>Eukaryota</taxon>
        <taxon>Sar</taxon>
        <taxon>Stramenopiles</taxon>
        <taxon>Ochrophyta</taxon>
        <taxon>Bacillariophyta</taxon>
        <taxon>Coscinodiscophyceae</taxon>
        <taxon>Thalassiosirophycidae</taxon>
        <taxon>Thalassiosirales</taxon>
        <taxon>Thalassiosiraceae</taxon>
        <taxon>Thalassiosira</taxon>
    </lineage>
</organism>
<proteinExistence type="predicted"/>
<evidence type="ECO:0000313" key="2">
    <source>
        <dbReference type="EMBL" id="EJK47600.1"/>
    </source>
</evidence>
<keyword evidence="3" id="KW-1185">Reference proteome</keyword>
<dbReference type="EMBL" id="AGNL01046801">
    <property type="protein sequence ID" value="EJK47600.1"/>
    <property type="molecule type" value="Genomic_DNA"/>
</dbReference>
<evidence type="ECO:0000313" key="3">
    <source>
        <dbReference type="Proteomes" id="UP000266841"/>
    </source>
</evidence>
<feature type="region of interest" description="Disordered" evidence="1">
    <location>
        <begin position="71"/>
        <end position="91"/>
    </location>
</feature>
<sequence length="196" mass="20863">MEVVEGCIPEQNRPQIPILASAKAVDPAITDNFGLEVEHRSTPRKYAANGTPPFERSKAYGTKIALALASSSRRTGPHGIQPPSLWTPWGKAAATATGGTAGALAAPLSLDDEHETTPHNATAADKRTTRRELLLASPKERPFVQIEQETDWSVALEAINNPNVYVCPVIPKGIATTSSNRTAVNIRISPPGSPLT</sequence>
<dbReference type="Proteomes" id="UP000266841">
    <property type="component" value="Unassembled WGS sequence"/>
</dbReference>
<reference evidence="2 3" key="1">
    <citation type="journal article" date="2012" name="Genome Biol.">
        <title>Genome and low-iron response of an oceanic diatom adapted to chronic iron limitation.</title>
        <authorList>
            <person name="Lommer M."/>
            <person name="Specht M."/>
            <person name="Roy A.S."/>
            <person name="Kraemer L."/>
            <person name="Andreson R."/>
            <person name="Gutowska M.A."/>
            <person name="Wolf J."/>
            <person name="Bergner S.V."/>
            <person name="Schilhabel M.B."/>
            <person name="Klostermeier U.C."/>
            <person name="Beiko R.G."/>
            <person name="Rosenstiel P."/>
            <person name="Hippler M."/>
            <person name="Laroche J."/>
        </authorList>
    </citation>
    <scope>NUCLEOTIDE SEQUENCE [LARGE SCALE GENOMIC DNA]</scope>
    <source>
        <strain evidence="2 3">CCMP1005</strain>
    </source>
</reference>
<gene>
    <name evidence="2" type="ORF">THAOC_33669</name>
</gene>